<name>A0A9W6WC69_9ACTN</name>
<dbReference type="Proteomes" id="UP001165079">
    <property type="component" value="Unassembled WGS sequence"/>
</dbReference>
<gene>
    <name evidence="1" type="ORF">Afil01_51080</name>
</gene>
<evidence type="ECO:0000313" key="1">
    <source>
        <dbReference type="EMBL" id="GLZ80301.1"/>
    </source>
</evidence>
<accession>A0A9W6WC69</accession>
<dbReference type="RefSeq" id="WP_285665456.1">
    <property type="nucleotide sequence ID" value="NZ_BSTX01000004.1"/>
</dbReference>
<proteinExistence type="predicted"/>
<dbReference type="EMBL" id="BSTX01000004">
    <property type="protein sequence ID" value="GLZ80301.1"/>
    <property type="molecule type" value="Genomic_DNA"/>
</dbReference>
<sequence length="314" mass="33708">MPWSRVRQAVDGAAEAFDHLAGVLKGRLDDTAGVRADIHELFGTSSSELTLEAKEQTAVAATRLSAAAERYELAAGQCRAYLEWADPGGFGGSVRGLGKAVTFGEPSGGNGPAGSPPARRALTDVTEPRMRVFVEQGEDGMADLLDRDDGIVGERLRYLEAGGHAVGRHGGQVTGEQLQARASEGLDPMNGSTTDWYHGLEHNMPRHATAFTSNAALVFAEAAAAHSRVARAERAAADAERLDYIYVILPAREVFGDRFARHMHGYTRKGGPTRPAPTERTVFGESTKIVTHYKREAPGEPWVPVSCFPKASRT</sequence>
<protein>
    <submittedName>
        <fullName evidence="1">Uncharacterized protein</fullName>
    </submittedName>
</protein>
<dbReference type="AlphaFoldDB" id="A0A9W6WC69"/>
<comment type="caution">
    <text evidence="1">The sequence shown here is derived from an EMBL/GenBank/DDBJ whole genome shotgun (WGS) entry which is preliminary data.</text>
</comment>
<evidence type="ECO:0000313" key="2">
    <source>
        <dbReference type="Proteomes" id="UP001165079"/>
    </source>
</evidence>
<organism evidence="1 2">
    <name type="scientific">Actinorhabdospora filicis</name>
    <dbReference type="NCBI Taxonomy" id="1785913"/>
    <lineage>
        <taxon>Bacteria</taxon>
        <taxon>Bacillati</taxon>
        <taxon>Actinomycetota</taxon>
        <taxon>Actinomycetes</taxon>
        <taxon>Micromonosporales</taxon>
        <taxon>Micromonosporaceae</taxon>
        <taxon>Actinorhabdospora</taxon>
    </lineage>
</organism>
<keyword evidence="2" id="KW-1185">Reference proteome</keyword>
<reference evidence="1" key="1">
    <citation type="submission" date="2023-03" db="EMBL/GenBank/DDBJ databases">
        <title>Actinorhabdospora filicis NBRC 111898.</title>
        <authorList>
            <person name="Ichikawa N."/>
            <person name="Sato H."/>
            <person name="Tonouchi N."/>
        </authorList>
    </citation>
    <scope>NUCLEOTIDE SEQUENCE</scope>
    <source>
        <strain evidence="1">NBRC 111898</strain>
    </source>
</reference>